<dbReference type="Pfam" id="PF02518">
    <property type="entry name" value="HATPase_c"/>
    <property type="match status" value="1"/>
</dbReference>
<evidence type="ECO:0000313" key="10">
    <source>
        <dbReference type="Proteomes" id="UP000002215"/>
    </source>
</evidence>
<dbReference type="SUPFAM" id="SSF48452">
    <property type="entry name" value="TPR-like"/>
    <property type="match status" value="2"/>
</dbReference>
<dbReference type="PANTHER" id="PTHR41523:SF8">
    <property type="entry name" value="ETHYLENE RESPONSE SENSOR PROTEIN"/>
    <property type="match status" value="1"/>
</dbReference>
<dbReference type="GO" id="GO:0005524">
    <property type="term" value="F:ATP binding"/>
    <property type="evidence" value="ECO:0007669"/>
    <property type="project" value="UniProtKB-KW"/>
</dbReference>
<evidence type="ECO:0000256" key="2">
    <source>
        <dbReference type="ARBA" id="ARBA00012438"/>
    </source>
</evidence>
<keyword evidence="3" id="KW-0597">Phosphoprotein</keyword>
<evidence type="ECO:0000259" key="8">
    <source>
        <dbReference type="SMART" id="SM00387"/>
    </source>
</evidence>
<dbReference type="SUPFAM" id="SSF55874">
    <property type="entry name" value="ATPase domain of HSP90 chaperone/DNA topoisomerase II/histidine kinase"/>
    <property type="match status" value="1"/>
</dbReference>
<dbReference type="Pfam" id="PF07568">
    <property type="entry name" value="HisKA_2"/>
    <property type="match status" value="1"/>
</dbReference>
<dbReference type="Gene3D" id="3.30.565.10">
    <property type="entry name" value="Histidine kinase-like ATPase, C-terminal domain"/>
    <property type="match status" value="1"/>
</dbReference>
<dbReference type="Gene3D" id="1.25.40.10">
    <property type="entry name" value="Tetratricopeptide repeat domain"/>
    <property type="match status" value="2"/>
</dbReference>
<evidence type="ECO:0000256" key="1">
    <source>
        <dbReference type="ARBA" id="ARBA00000085"/>
    </source>
</evidence>
<sequence length="698" mass="80282">MPDTMGDYINFYRKMLRWCCCVLFCIWTDHTSAQQNTLSLFSLPEPVHYPVTEGIADAWMKVALDYNIYSEKELAQRIGCYEQAVRLYRKSLNRRKEADALQILGDCHNHQGALVPAETELLAALAIYQEIGYTALQGIYDLLGNVNGQKAHYDVALKYGFLAVRTAEAQQDSSLQLCTIYNRLGLTLYHLAEYHKALIYFNKSLSIAYKWKDTASILTLVPNIGSTYWRLGQSGLAIDILTSTEKRYPLTYDEDRITFAAGLCISYVSLVRYDEADVYVKKLLNLSSKFDRYNYIQDVVYVALLNYYQAIGDYTSLRYYARAYEEYCRRGGYAYELLNDYAYLFRADSALGNFPAAIDYYKQYKLLQDSLYGEEKSHQIAQLQLQYETERKDHDLQLKEKSIQLLTREGLLQQSALERARLEGNMIIGGTAMLVLMLVLGYNRYQLKQRLNRDLTLQQREINQQHQSLNVLVNRQRKLVAEKEWLIREIHHRAKDNLQIIVRLLNTQAANVDDQSARAAIRESRHCMQAVSLIHQKLYQEDNAAELDMDIYIRELVAYFRDSFDGLHQISFDLHLTNVYLEVYQAVPVGLILNEAITNACKYAFPEGRKGVITVVLNYVAENYLLLSVKDNGTGLPADFEIRKRASMGITLMETLTEQLEGHLSMTNKDGVSVIVIFKPQHNRETIPGLLKLVNKTA</sequence>
<evidence type="ECO:0000256" key="6">
    <source>
        <dbReference type="ARBA" id="ARBA00022777"/>
    </source>
</evidence>
<organism evidence="9 10">
    <name type="scientific">Chitinophaga pinensis (strain ATCC 43595 / DSM 2588 / LMG 13176 / NBRC 15968 / NCIMB 11800 / UQM 2034)</name>
    <dbReference type="NCBI Taxonomy" id="485918"/>
    <lineage>
        <taxon>Bacteria</taxon>
        <taxon>Pseudomonadati</taxon>
        <taxon>Bacteroidota</taxon>
        <taxon>Chitinophagia</taxon>
        <taxon>Chitinophagales</taxon>
        <taxon>Chitinophagaceae</taxon>
        <taxon>Chitinophaga</taxon>
    </lineage>
</organism>
<dbReference type="SMART" id="SM00387">
    <property type="entry name" value="HATPase_c"/>
    <property type="match status" value="1"/>
</dbReference>
<dbReference type="InterPro" id="IPR011495">
    <property type="entry name" value="Sig_transdc_His_kin_sub2_dim/P"/>
</dbReference>
<comment type="catalytic activity">
    <reaction evidence="1">
        <text>ATP + protein L-histidine = ADP + protein N-phospho-L-histidine.</text>
        <dbReference type="EC" id="2.7.13.3"/>
    </reaction>
</comment>
<dbReference type="SMART" id="SM00028">
    <property type="entry name" value="TPR"/>
    <property type="match status" value="2"/>
</dbReference>
<keyword evidence="6 9" id="KW-0418">Kinase</keyword>
<name>A0A979GPT7_CHIPD</name>
<accession>A0A979GPT7</accession>
<keyword evidence="4" id="KW-0808">Transferase</keyword>
<dbReference type="PANTHER" id="PTHR41523">
    <property type="entry name" value="TWO-COMPONENT SYSTEM SENSOR PROTEIN"/>
    <property type="match status" value="1"/>
</dbReference>
<evidence type="ECO:0000256" key="7">
    <source>
        <dbReference type="ARBA" id="ARBA00022840"/>
    </source>
</evidence>
<evidence type="ECO:0000256" key="5">
    <source>
        <dbReference type="ARBA" id="ARBA00022741"/>
    </source>
</evidence>
<dbReference type="EMBL" id="CP001699">
    <property type="protein sequence ID" value="ACU57619.1"/>
    <property type="molecule type" value="Genomic_DNA"/>
</dbReference>
<keyword evidence="5" id="KW-0547">Nucleotide-binding</keyword>
<dbReference type="InterPro" id="IPR011990">
    <property type="entry name" value="TPR-like_helical_dom_sf"/>
</dbReference>
<evidence type="ECO:0000256" key="3">
    <source>
        <dbReference type="ARBA" id="ARBA00022553"/>
    </source>
</evidence>
<dbReference type="EC" id="2.7.13.3" evidence="2"/>
<dbReference type="AlphaFoldDB" id="A0A979GPT7"/>
<dbReference type="InterPro" id="IPR003594">
    <property type="entry name" value="HATPase_dom"/>
</dbReference>
<dbReference type="GO" id="GO:0004673">
    <property type="term" value="F:protein histidine kinase activity"/>
    <property type="evidence" value="ECO:0007669"/>
    <property type="project" value="UniProtKB-EC"/>
</dbReference>
<dbReference type="OrthoDB" id="1223659at2"/>
<dbReference type="Proteomes" id="UP000002215">
    <property type="component" value="Chromosome"/>
</dbReference>
<dbReference type="InterPro" id="IPR019734">
    <property type="entry name" value="TPR_rpt"/>
</dbReference>
<proteinExistence type="predicted"/>
<evidence type="ECO:0000256" key="4">
    <source>
        <dbReference type="ARBA" id="ARBA00022679"/>
    </source>
</evidence>
<evidence type="ECO:0000313" key="9">
    <source>
        <dbReference type="EMBL" id="ACU57619.1"/>
    </source>
</evidence>
<reference evidence="10" key="1">
    <citation type="submission" date="2009-08" db="EMBL/GenBank/DDBJ databases">
        <title>The complete genome of Chitinophaga pinensis DSM 2588.</title>
        <authorList>
            <consortium name="US DOE Joint Genome Institute (JGI-PGF)"/>
            <person name="Lucas S."/>
            <person name="Copeland A."/>
            <person name="Lapidus A."/>
            <person name="Glavina del Rio T."/>
            <person name="Dalin E."/>
            <person name="Tice H."/>
            <person name="Bruce D."/>
            <person name="Goodwin L."/>
            <person name="Pitluck S."/>
            <person name="Kyrpides N."/>
            <person name="Mavromatis K."/>
            <person name="Ivanova N."/>
            <person name="Mikhailova N."/>
            <person name="Sims D."/>
            <person name="Meinche L."/>
            <person name="Brettin T."/>
            <person name="Detter J.C."/>
            <person name="Han C."/>
            <person name="Larimer F."/>
            <person name="Land M."/>
            <person name="Hauser L."/>
            <person name="Markowitz V."/>
            <person name="Cheng J.-F."/>
            <person name="Hugenholtz P."/>
            <person name="Woyke T."/>
            <person name="Wu D."/>
            <person name="Spring S."/>
            <person name="Klenk H.-P."/>
            <person name="Eisen J.A."/>
        </authorList>
    </citation>
    <scope>NUCLEOTIDE SEQUENCE [LARGE SCALE GENOMIC DNA]</scope>
    <source>
        <strain evidence="10">ATCC 43595 / DSM 2588 / LMG 13176 / NBRC 15968 / NCIMB 11800 / UQM 2034</strain>
    </source>
</reference>
<dbReference type="RefSeq" id="WP_012787795.1">
    <property type="nucleotide sequence ID" value="NC_013132.1"/>
</dbReference>
<protein>
    <recommendedName>
        <fullName evidence="2">histidine kinase</fullName>
        <ecNumber evidence="2">2.7.13.3</ecNumber>
    </recommendedName>
</protein>
<reference evidence="9 10" key="2">
    <citation type="journal article" date="2010" name="Stand. Genomic Sci.">
        <title>Complete genome sequence of Chitinophaga pinensis type strain (UQM 2034).</title>
        <authorList>
            <person name="Glavina Del Rio T."/>
            <person name="Abt B."/>
            <person name="Spring S."/>
            <person name="Lapidus A."/>
            <person name="Nolan M."/>
            <person name="Tice H."/>
            <person name="Copeland A."/>
            <person name="Cheng J.F."/>
            <person name="Chen F."/>
            <person name="Bruce D."/>
            <person name="Goodwin L."/>
            <person name="Pitluck S."/>
            <person name="Ivanova N."/>
            <person name="Mavromatis K."/>
            <person name="Mikhailova N."/>
            <person name="Pati A."/>
            <person name="Chen A."/>
            <person name="Palaniappan K."/>
            <person name="Land M."/>
            <person name="Hauser L."/>
            <person name="Chang Y.J."/>
            <person name="Jeffries C.D."/>
            <person name="Chain P."/>
            <person name="Saunders E."/>
            <person name="Detter J.C."/>
            <person name="Brettin T."/>
            <person name="Rohde M."/>
            <person name="Goker M."/>
            <person name="Bristow J."/>
            <person name="Eisen J.A."/>
            <person name="Markowitz V."/>
            <person name="Hugenholtz P."/>
            <person name="Kyrpides N.C."/>
            <person name="Klenk H.P."/>
            <person name="Lucas S."/>
        </authorList>
    </citation>
    <scope>NUCLEOTIDE SEQUENCE [LARGE SCALE GENOMIC DNA]</scope>
    <source>
        <strain evidence="10">ATCC 43595 / DSM 2588 / LMG 13176 / NBRC 15968 / NCIMB 11800 / UQM 2034</strain>
    </source>
</reference>
<dbReference type="KEGG" id="cpi:Cpin_0116"/>
<dbReference type="InterPro" id="IPR036890">
    <property type="entry name" value="HATPase_C_sf"/>
</dbReference>
<gene>
    <name evidence="9" type="ordered locus">Cpin_0116</name>
</gene>
<feature type="domain" description="Histidine kinase/HSP90-like ATPase" evidence="8">
    <location>
        <begin position="584"/>
        <end position="683"/>
    </location>
</feature>
<keyword evidence="7" id="KW-0067">ATP-binding</keyword>